<dbReference type="PROSITE" id="PS51128">
    <property type="entry name" value="ZF_DKSA_2"/>
    <property type="match status" value="1"/>
</dbReference>
<evidence type="ECO:0000256" key="3">
    <source>
        <dbReference type="ARBA" id="ARBA00022833"/>
    </source>
</evidence>
<accession>A0A839AES2</accession>
<dbReference type="SUPFAM" id="SSF57716">
    <property type="entry name" value="Glucocorticoid receptor-like (DNA-binding domain)"/>
    <property type="match status" value="1"/>
</dbReference>
<dbReference type="AlphaFoldDB" id="A0A839AES2"/>
<evidence type="ECO:0000313" key="8">
    <source>
        <dbReference type="EMBL" id="MBA5778091.1"/>
    </source>
</evidence>
<reference evidence="8 10" key="1">
    <citation type="submission" date="2020-07" db="EMBL/GenBank/DDBJ databases">
        <title>Stappia sp., F7233, whole genome shotgun sequencing project.</title>
        <authorList>
            <person name="Jiang S."/>
            <person name="Liu Z.W."/>
            <person name="Du Z.J."/>
        </authorList>
    </citation>
    <scope>NUCLEOTIDE SEQUENCE [LARGE SCALE GENOMIC DNA]</scope>
    <source>
        <strain evidence="8 10">F7233</strain>
    </source>
</reference>
<protein>
    <submittedName>
        <fullName evidence="8">TraR/DksA C4-type zinc finger protein</fullName>
    </submittedName>
</protein>
<dbReference type="Pfam" id="PF01258">
    <property type="entry name" value="zf-dskA_traR"/>
    <property type="match status" value="1"/>
</dbReference>
<evidence type="ECO:0000259" key="5">
    <source>
        <dbReference type="Pfam" id="PF01258"/>
    </source>
</evidence>
<keyword evidence="2" id="KW-0863">Zinc-finger</keyword>
<sequence length="67" mass="7420">MKASEFDKELAELRVEQERDAAIGRIRASLDRPGATTCRRCGDPIDERRRQALPSAVTCIDCASEGK</sequence>
<dbReference type="RefSeq" id="WP_182164890.1">
    <property type="nucleotide sequence ID" value="NZ_JACFXV010000050.1"/>
</dbReference>
<dbReference type="EMBL" id="JACFXV010000051">
    <property type="protein sequence ID" value="MBA5777498.1"/>
    <property type="molecule type" value="Genomic_DNA"/>
</dbReference>
<dbReference type="InterPro" id="IPR000962">
    <property type="entry name" value="Znf_DskA_TraR"/>
</dbReference>
<evidence type="ECO:0000256" key="1">
    <source>
        <dbReference type="ARBA" id="ARBA00022723"/>
    </source>
</evidence>
<evidence type="ECO:0000256" key="2">
    <source>
        <dbReference type="ARBA" id="ARBA00022771"/>
    </source>
</evidence>
<keyword evidence="10" id="KW-1185">Reference proteome</keyword>
<comment type="caution">
    <text evidence="8">The sequence shown here is derived from an EMBL/GenBank/DDBJ whole genome shotgun (WGS) entry which is preliminary data.</text>
</comment>
<gene>
    <name evidence="6" type="ORF">H2509_10020</name>
    <name evidence="7" type="ORF">H2509_10210</name>
    <name evidence="8" type="ORF">H2509_13255</name>
    <name evidence="9" type="ORF">H2509_13460</name>
</gene>
<dbReference type="GO" id="GO:0008270">
    <property type="term" value="F:zinc ion binding"/>
    <property type="evidence" value="ECO:0007669"/>
    <property type="project" value="UniProtKB-KW"/>
</dbReference>
<organism evidence="8 10">
    <name type="scientific">Stappia albiluteola</name>
    <dbReference type="NCBI Taxonomy" id="2758565"/>
    <lineage>
        <taxon>Bacteria</taxon>
        <taxon>Pseudomonadati</taxon>
        <taxon>Pseudomonadota</taxon>
        <taxon>Alphaproteobacteria</taxon>
        <taxon>Hyphomicrobiales</taxon>
        <taxon>Stappiaceae</taxon>
        <taxon>Stappia</taxon>
    </lineage>
</organism>
<evidence type="ECO:0000256" key="4">
    <source>
        <dbReference type="PROSITE-ProRule" id="PRU00510"/>
    </source>
</evidence>
<dbReference type="EMBL" id="JACFXV010000050">
    <property type="protein sequence ID" value="MBA5777460.1"/>
    <property type="molecule type" value="Genomic_DNA"/>
</dbReference>
<dbReference type="Gene3D" id="1.20.120.910">
    <property type="entry name" value="DksA, coiled-coil domain"/>
    <property type="match status" value="1"/>
</dbReference>
<evidence type="ECO:0000313" key="6">
    <source>
        <dbReference type="EMBL" id="MBA5777460.1"/>
    </source>
</evidence>
<dbReference type="EMBL" id="JACFXV010000056">
    <property type="protein sequence ID" value="MBA5778132.1"/>
    <property type="molecule type" value="Genomic_DNA"/>
</dbReference>
<proteinExistence type="predicted"/>
<evidence type="ECO:0000313" key="10">
    <source>
        <dbReference type="Proteomes" id="UP000541109"/>
    </source>
</evidence>
<feature type="zinc finger region" description="dksA C4-type" evidence="4">
    <location>
        <begin position="38"/>
        <end position="62"/>
    </location>
</feature>
<dbReference type="EMBL" id="JACFXV010000055">
    <property type="protein sequence ID" value="MBA5778091.1"/>
    <property type="molecule type" value="Genomic_DNA"/>
</dbReference>
<evidence type="ECO:0000313" key="9">
    <source>
        <dbReference type="EMBL" id="MBA5778132.1"/>
    </source>
</evidence>
<name>A0A839AES2_9HYPH</name>
<dbReference type="Proteomes" id="UP000541109">
    <property type="component" value="Unassembled WGS sequence"/>
</dbReference>
<feature type="domain" description="Zinc finger DksA/TraR C4-type" evidence="5">
    <location>
        <begin position="37"/>
        <end position="64"/>
    </location>
</feature>
<keyword evidence="3" id="KW-0862">Zinc</keyword>
<evidence type="ECO:0000313" key="7">
    <source>
        <dbReference type="EMBL" id="MBA5777498.1"/>
    </source>
</evidence>
<keyword evidence="1" id="KW-0479">Metal-binding</keyword>